<keyword evidence="4 5" id="KW-0687">Ribonucleoprotein</keyword>
<proteinExistence type="inferred from homology"/>
<organism evidence="7 8">
    <name type="scientific">Alkalibaculum sporogenes</name>
    <dbReference type="NCBI Taxonomy" id="2655001"/>
    <lineage>
        <taxon>Bacteria</taxon>
        <taxon>Bacillati</taxon>
        <taxon>Bacillota</taxon>
        <taxon>Clostridia</taxon>
        <taxon>Eubacteriales</taxon>
        <taxon>Eubacteriaceae</taxon>
        <taxon>Alkalibaculum</taxon>
    </lineage>
</organism>
<dbReference type="Gene3D" id="3.30.1390.20">
    <property type="entry name" value="Ribosomal protein L30, ferredoxin-like fold domain"/>
    <property type="match status" value="1"/>
</dbReference>
<dbReference type="CDD" id="cd01658">
    <property type="entry name" value="Ribosomal_L30"/>
    <property type="match status" value="1"/>
</dbReference>
<dbReference type="InterPro" id="IPR005996">
    <property type="entry name" value="Ribosomal_uL30_bac-type"/>
</dbReference>
<dbReference type="PANTHER" id="PTHR15892:SF2">
    <property type="entry name" value="LARGE RIBOSOMAL SUBUNIT PROTEIN UL30M"/>
    <property type="match status" value="1"/>
</dbReference>
<dbReference type="SUPFAM" id="SSF55129">
    <property type="entry name" value="Ribosomal protein L30p/L7e"/>
    <property type="match status" value="1"/>
</dbReference>
<evidence type="ECO:0000259" key="6">
    <source>
        <dbReference type="Pfam" id="PF00327"/>
    </source>
</evidence>
<evidence type="ECO:0000256" key="2">
    <source>
        <dbReference type="ARBA" id="ARBA00011838"/>
    </source>
</evidence>
<dbReference type="InterPro" id="IPR016082">
    <property type="entry name" value="Ribosomal_uL30_ferredoxin-like"/>
</dbReference>
<dbReference type="PIRSF" id="PIRSF002211">
    <property type="entry name" value="Ribosomal_L30_bac-type"/>
    <property type="match status" value="1"/>
</dbReference>
<dbReference type="RefSeq" id="WP_152802072.1">
    <property type="nucleotide sequence ID" value="NZ_WHNX01000005.1"/>
</dbReference>
<name>A0A6A7K699_9FIRM</name>
<evidence type="ECO:0000256" key="4">
    <source>
        <dbReference type="ARBA" id="ARBA00023274"/>
    </source>
</evidence>
<protein>
    <recommendedName>
        <fullName evidence="5">Large ribosomal subunit protein uL30</fullName>
    </recommendedName>
</protein>
<evidence type="ECO:0000313" key="7">
    <source>
        <dbReference type="EMBL" id="MPW25009.1"/>
    </source>
</evidence>
<dbReference type="GO" id="GO:0006412">
    <property type="term" value="P:translation"/>
    <property type="evidence" value="ECO:0007669"/>
    <property type="project" value="UniProtKB-UniRule"/>
</dbReference>
<dbReference type="GO" id="GO:0022625">
    <property type="term" value="C:cytosolic large ribosomal subunit"/>
    <property type="evidence" value="ECO:0007669"/>
    <property type="project" value="TreeGrafter"/>
</dbReference>
<dbReference type="NCBIfam" id="TIGR01308">
    <property type="entry name" value="rpmD_bact"/>
    <property type="match status" value="1"/>
</dbReference>
<evidence type="ECO:0000256" key="5">
    <source>
        <dbReference type="HAMAP-Rule" id="MF_01371"/>
    </source>
</evidence>
<dbReference type="EMBL" id="WHNX01000005">
    <property type="protein sequence ID" value="MPW25009.1"/>
    <property type="molecule type" value="Genomic_DNA"/>
</dbReference>
<sequence>MASLKIKLTKSKIGRKVGQIATIEALGLKKIGQTVIKEDTPQIRGMIKKVCFMLDVEEV</sequence>
<comment type="caution">
    <text evidence="7">The sequence shown here is derived from an EMBL/GenBank/DDBJ whole genome shotgun (WGS) entry which is preliminary data.</text>
</comment>
<dbReference type="FunFam" id="3.30.1390.20:FF:000001">
    <property type="entry name" value="50S ribosomal protein L30"/>
    <property type="match status" value="1"/>
</dbReference>
<keyword evidence="8" id="KW-1185">Reference proteome</keyword>
<evidence type="ECO:0000313" key="8">
    <source>
        <dbReference type="Proteomes" id="UP000440004"/>
    </source>
</evidence>
<dbReference type="InterPro" id="IPR036919">
    <property type="entry name" value="Ribo_uL30_ferredoxin-like_sf"/>
</dbReference>
<dbReference type="GO" id="GO:0003735">
    <property type="term" value="F:structural constituent of ribosome"/>
    <property type="evidence" value="ECO:0007669"/>
    <property type="project" value="InterPro"/>
</dbReference>
<dbReference type="Proteomes" id="UP000440004">
    <property type="component" value="Unassembled WGS sequence"/>
</dbReference>
<reference evidence="7 8" key="1">
    <citation type="submission" date="2019-10" db="EMBL/GenBank/DDBJ databases">
        <title>Alkalibaculum tamaniensis sp.nov., a new alkaliphilic acetogen, isolated on methoxylated aromatics from a mud volcano.</title>
        <authorList>
            <person name="Khomyakova M.A."/>
            <person name="Merkel A.Y."/>
            <person name="Bonch-Osmolovskaya E.A."/>
            <person name="Slobodkin A.I."/>
        </authorList>
    </citation>
    <scope>NUCLEOTIDE SEQUENCE [LARGE SCALE GENOMIC DNA]</scope>
    <source>
        <strain evidence="7 8">M08DMB</strain>
    </source>
</reference>
<dbReference type="PANTHER" id="PTHR15892">
    <property type="entry name" value="MITOCHONDRIAL RIBOSOMAL PROTEIN L30"/>
    <property type="match status" value="1"/>
</dbReference>
<comment type="similarity">
    <text evidence="1 5">Belongs to the universal ribosomal protein uL30 family.</text>
</comment>
<feature type="domain" description="Large ribosomal subunit protein uL30-like ferredoxin-like fold" evidence="6">
    <location>
        <begin position="4"/>
        <end position="50"/>
    </location>
</feature>
<accession>A0A6A7K699</accession>
<keyword evidence="3 5" id="KW-0689">Ribosomal protein</keyword>
<dbReference type="HAMAP" id="MF_01371_B">
    <property type="entry name" value="Ribosomal_uL30_B"/>
    <property type="match status" value="1"/>
</dbReference>
<dbReference type="AlphaFoldDB" id="A0A6A7K699"/>
<dbReference type="Pfam" id="PF00327">
    <property type="entry name" value="Ribosomal_L30"/>
    <property type="match status" value="1"/>
</dbReference>
<evidence type="ECO:0000256" key="1">
    <source>
        <dbReference type="ARBA" id="ARBA00007594"/>
    </source>
</evidence>
<evidence type="ECO:0000256" key="3">
    <source>
        <dbReference type="ARBA" id="ARBA00022980"/>
    </source>
</evidence>
<gene>
    <name evidence="5 7" type="primary">rpmD</name>
    <name evidence="7" type="ORF">GC105_04295</name>
</gene>
<comment type="subunit">
    <text evidence="2 5">Part of the 50S ribosomal subunit.</text>
</comment>